<dbReference type="EMBL" id="PXOH01000016">
    <property type="protein sequence ID" value="PSF36058.1"/>
    <property type="molecule type" value="Genomic_DNA"/>
</dbReference>
<keyword evidence="4" id="KW-1185">Reference proteome</keyword>
<feature type="transmembrane region" description="Helical" evidence="1">
    <location>
        <begin position="380"/>
        <end position="396"/>
    </location>
</feature>
<dbReference type="GO" id="GO:0016301">
    <property type="term" value="F:kinase activity"/>
    <property type="evidence" value="ECO:0007669"/>
    <property type="project" value="UniProtKB-KW"/>
</dbReference>
<name>A0A2T1LW22_9CHRO</name>
<evidence type="ECO:0000313" key="4">
    <source>
        <dbReference type="Proteomes" id="UP000239001"/>
    </source>
</evidence>
<keyword evidence="3" id="KW-0418">Kinase</keyword>
<dbReference type="InterPro" id="IPR036890">
    <property type="entry name" value="HATPase_C_sf"/>
</dbReference>
<dbReference type="OrthoDB" id="337251at2"/>
<dbReference type="RefSeq" id="WP_106457704.1">
    <property type="nucleotide sequence ID" value="NZ_PXOH01000016.1"/>
</dbReference>
<feature type="domain" description="CHASE2" evidence="2">
    <location>
        <begin position="36"/>
        <end position="339"/>
    </location>
</feature>
<feature type="transmembrane region" description="Helical" evidence="1">
    <location>
        <begin position="326"/>
        <end position="344"/>
    </location>
</feature>
<dbReference type="SUPFAM" id="SSF55874">
    <property type="entry name" value="ATPase domain of HSP90 chaperone/DNA topoisomerase II/histidine kinase"/>
    <property type="match status" value="1"/>
</dbReference>
<proteinExistence type="predicted"/>
<reference evidence="3 4" key="2">
    <citation type="submission" date="2018-03" db="EMBL/GenBank/DDBJ databases">
        <authorList>
            <person name="Keele B.F."/>
        </authorList>
    </citation>
    <scope>NUCLEOTIDE SEQUENCE [LARGE SCALE GENOMIC DNA]</scope>
    <source>
        <strain evidence="3 4">CCALA 016</strain>
    </source>
</reference>
<keyword evidence="1" id="KW-1133">Transmembrane helix</keyword>
<keyword evidence="1" id="KW-0812">Transmembrane</keyword>
<gene>
    <name evidence="3" type="ORF">C7H19_15055</name>
</gene>
<accession>A0A2T1LW22</accession>
<evidence type="ECO:0000256" key="1">
    <source>
        <dbReference type="SAM" id="Phobius"/>
    </source>
</evidence>
<dbReference type="InterPro" id="IPR007890">
    <property type="entry name" value="CHASE2"/>
</dbReference>
<protein>
    <submittedName>
        <fullName evidence="3">Histidine kinase</fullName>
    </submittedName>
</protein>
<keyword evidence="1" id="KW-0472">Membrane</keyword>
<dbReference type="AlphaFoldDB" id="A0A2T1LW22"/>
<sequence length="629" mass="71359">MMWAKIGTKLQRLPFGIVPGLTLTGLILLTRSLGLFQHFELSALDLLLRYRPFETLDERIVIVGIDEQDIKKLRQYPVADVEIATLITTLQQYKPRAIGLDIVRDLRVEPGYLERQKTLSDSQNLIVIEKVLKPSIAPPQNIPPSQIGFSDVIPDFDGQYRRILLGIPTKQDYKFSLSLRLAELYLAKENITLENGIHDPQTMRFGKTELPRFYPNTGGYVGTDAGGVQMLLNYRNSHNISPFRLLSLNDIKNNNFEPKWLEDKIILIGITSPSAPDLVNTNALNHSQLYGQIYGVEFQAHGISQILSAVLDNRPFLRTMSEGWEYLWIIAWGMLGIYLSRVTVTPLNNLLMIILSSFSLILICSLVLLIGWWLPVVPSLLTLVLNGVILTAFYQYEQKLQVKLEEHQRTIEHTFTVIHNGPLQTLAIVLRSLREKNVSQSELLQQLETLNLEIREIGDYLKQESITQDDSLRLGSGLKLNLAQPLHELLYEVFSNTLERNFPHFTTLKVKIRSFEPIDSGDLSNEEKRQLCQFLEEAICNVGKHASGVKKISAIGSIKNNWYTLTIQDNGKKSKITTTGRGTKQCQNLAKQLGGTFKREAIEPNGTCCELSWPLKSAPLRQDRKRSLF</sequence>
<evidence type="ECO:0000313" key="3">
    <source>
        <dbReference type="EMBL" id="PSF36058.1"/>
    </source>
</evidence>
<dbReference type="Pfam" id="PF05226">
    <property type="entry name" value="CHASE2"/>
    <property type="match status" value="1"/>
</dbReference>
<dbReference type="Gene3D" id="3.30.565.10">
    <property type="entry name" value="Histidine kinase-like ATPase, C-terminal domain"/>
    <property type="match status" value="1"/>
</dbReference>
<evidence type="ECO:0000259" key="2">
    <source>
        <dbReference type="SMART" id="SM01080"/>
    </source>
</evidence>
<keyword evidence="3" id="KW-0808">Transferase</keyword>
<dbReference type="SMART" id="SM01080">
    <property type="entry name" value="CHASE2"/>
    <property type="match status" value="1"/>
</dbReference>
<comment type="caution">
    <text evidence="3">The sequence shown here is derived from an EMBL/GenBank/DDBJ whole genome shotgun (WGS) entry which is preliminary data.</text>
</comment>
<dbReference type="Proteomes" id="UP000239001">
    <property type="component" value="Unassembled WGS sequence"/>
</dbReference>
<organism evidence="3 4">
    <name type="scientific">Aphanothece hegewaldii CCALA 016</name>
    <dbReference type="NCBI Taxonomy" id="2107694"/>
    <lineage>
        <taxon>Bacteria</taxon>
        <taxon>Bacillati</taxon>
        <taxon>Cyanobacteriota</taxon>
        <taxon>Cyanophyceae</taxon>
        <taxon>Oscillatoriophycideae</taxon>
        <taxon>Chroococcales</taxon>
        <taxon>Aphanothecaceae</taxon>
        <taxon>Aphanothece</taxon>
    </lineage>
</organism>
<reference evidence="3 4" key="1">
    <citation type="submission" date="2018-03" db="EMBL/GenBank/DDBJ databases">
        <title>The ancient ancestry and fast evolution of plastids.</title>
        <authorList>
            <person name="Moore K.R."/>
            <person name="Magnabosco C."/>
            <person name="Momper L."/>
            <person name="Gold D.A."/>
            <person name="Bosak T."/>
            <person name="Fournier G.P."/>
        </authorList>
    </citation>
    <scope>NUCLEOTIDE SEQUENCE [LARGE SCALE GENOMIC DNA]</scope>
    <source>
        <strain evidence="3 4">CCALA 016</strain>
    </source>
</reference>
<feature type="transmembrane region" description="Helical" evidence="1">
    <location>
        <begin position="351"/>
        <end position="374"/>
    </location>
</feature>